<proteinExistence type="predicted"/>
<gene>
    <name evidence="1" type="ORF">PES01_26740</name>
</gene>
<organism evidence="1 2">
    <name type="scientific">Pseudoalteromonas espejiana</name>
    <dbReference type="NCBI Taxonomy" id="28107"/>
    <lineage>
        <taxon>Bacteria</taxon>
        <taxon>Pseudomonadati</taxon>
        <taxon>Pseudomonadota</taxon>
        <taxon>Gammaproteobacteria</taxon>
        <taxon>Alteromonadales</taxon>
        <taxon>Pseudoalteromonadaceae</taxon>
        <taxon>Pseudoalteromonas</taxon>
    </lineage>
</organism>
<evidence type="ECO:0000313" key="1">
    <source>
        <dbReference type="EMBL" id="GEK55829.1"/>
    </source>
</evidence>
<evidence type="ECO:0000313" key="2">
    <source>
        <dbReference type="Proteomes" id="UP000321419"/>
    </source>
</evidence>
<reference evidence="1 2" key="1">
    <citation type="submission" date="2019-07" db="EMBL/GenBank/DDBJ databases">
        <title>Whole genome shotgun sequence of Pseudoalteromonas espejiana NBRC 102222.</title>
        <authorList>
            <person name="Hosoyama A."/>
            <person name="Uohara A."/>
            <person name="Ohji S."/>
            <person name="Ichikawa N."/>
        </authorList>
    </citation>
    <scope>NUCLEOTIDE SEQUENCE [LARGE SCALE GENOMIC DNA]</scope>
    <source>
        <strain evidence="1 2">NBRC 102222</strain>
    </source>
</reference>
<comment type="caution">
    <text evidence="1">The sequence shown here is derived from an EMBL/GenBank/DDBJ whole genome shotgun (WGS) entry which is preliminary data.</text>
</comment>
<dbReference type="Proteomes" id="UP000321419">
    <property type="component" value="Unassembled WGS sequence"/>
</dbReference>
<keyword evidence="2" id="KW-1185">Reference proteome</keyword>
<accession>A0A510XY20</accession>
<name>A0A510XY20_9GAMM</name>
<dbReference type="EMBL" id="BJUM01000026">
    <property type="protein sequence ID" value="GEK55829.1"/>
    <property type="molecule type" value="Genomic_DNA"/>
</dbReference>
<protein>
    <submittedName>
        <fullName evidence="1">Uncharacterized protein</fullName>
    </submittedName>
</protein>
<dbReference type="AlphaFoldDB" id="A0A510XY20"/>
<sequence length="54" mass="6263">MVAKSTFPPKYYTLLFKLLLLTAYRQDTEILKPFLQKVQNTVFSLILDQVSLLA</sequence>